<keyword evidence="3" id="KW-0479">Metal-binding</keyword>
<comment type="cofactor">
    <cofactor evidence="1">
        <name>Mg(2+)</name>
        <dbReference type="ChEBI" id="CHEBI:18420"/>
    </cofactor>
</comment>
<evidence type="ECO:0000313" key="7">
    <source>
        <dbReference type="EMBL" id="TDW76771.1"/>
    </source>
</evidence>
<reference evidence="7 8" key="1">
    <citation type="submission" date="2019-03" db="EMBL/GenBank/DDBJ databases">
        <title>Genomic Encyclopedia of Type Strains, Phase III (KMG-III): the genomes of soil and plant-associated and newly described type strains.</title>
        <authorList>
            <person name="Whitman W."/>
        </authorList>
    </citation>
    <scope>NUCLEOTIDE SEQUENCE [LARGE SCALE GENOMIC DNA]</scope>
    <source>
        <strain evidence="7 8">VKM Ac-2573</strain>
    </source>
</reference>
<dbReference type="Proteomes" id="UP000295146">
    <property type="component" value="Unassembled WGS sequence"/>
</dbReference>
<dbReference type="RefSeq" id="WP_134100314.1">
    <property type="nucleotide sequence ID" value="NZ_SODP01000001.1"/>
</dbReference>
<evidence type="ECO:0000256" key="1">
    <source>
        <dbReference type="ARBA" id="ARBA00001946"/>
    </source>
</evidence>
<dbReference type="InterPro" id="IPR000086">
    <property type="entry name" value="NUDIX_hydrolase_dom"/>
</dbReference>
<dbReference type="OrthoDB" id="161692at2"/>
<dbReference type="GO" id="GO:0046872">
    <property type="term" value="F:metal ion binding"/>
    <property type="evidence" value="ECO:0007669"/>
    <property type="project" value="UniProtKB-KW"/>
</dbReference>
<feature type="domain" description="Nudix hydrolase" evidence="6">
    <location>
        <begin position="5"/>
        <end position="139"/>
    </location>
</feature>
<dbReference type="PANTHER" id="PTHR43758">
    <property type="entry name" value="7,8-DIHYDRO-8-OXOGUANINE TRIPHOSPHATASE"/>
    <property type="match status" value="1"/>
</dbReference>
<keyword evidence="5" id="KW-0460">Magnesium</keyword>
<dbReference type="InterPro" id="IPR015797">
    <property type="entry name" value="NUDIX_hydrolase-like_dom_sf"/>
</dbReference>
<dbReference type="SUPFAM" id="SSF55811">
    <property type="entry name" value="Nudix"/>
    <property type="match status" value="1"/>
</dbReference>
<dbReference type="AlphaFoldDB" id="A0A4R8CL64"/>
<evidence type="ECO:0000259" key="6">
    <source>
        <dbReference type="PROSITE" id="PS51462"/>
    </source>
</evidence>
<gene>
    <name evidence="7" type="ORF">EV653_1930</name>
</gene>
<protein>
    <submittedName>
        <fullName evidence="7">ADP-ribose pyrophosphatase YjhB (NUDIX family)</fullName>
    </submittedName>
</protein>
<accession>A0A4R8CL64</accession>
<dbReference type="GO" id="GO:0016818">
    <property type="term" value="F:hydrolase activity, acting on acid anhydrides, in phosphorus-containing anhydrides"/>
    <property type="evidence" value="ECO:0007669"/>
    <property type="project" value="TreeGrafter"/>
</dbReference>
<evidence type="ECO:0000256" key="4">
    <source>
        <dbReference type="ARBA" id="ARBA00022801"/>
    </source>
</evidence>
<evidence type="ECO:0000256" key="3">
    <source>
        <dbReference type="ARBA" id="ARBA00022723"/>
    </source>
</evidence>
<comment type="caution">
    <text evidence="7">The sequence shown here is derived from an EMBL/GenBank/DDBJ whole genome shotgun (WGS) entry which is preliminary data.</text>
</comment>
<keyword evidence="8" id="KW-1185">Reference proteome</keyword>
<dbReference type="PANTHER" id="PTHR43758:SF8">
    <property type="entry name" value="8-OXO-DGTP DIPHOSPHATASE YTKD-RELATED"/>
    <property type="match status" value="1"/>
</dbReference>
<comment type="similarity">
    <text evidence="2">Belongs to the Nudix hydrolase family.</text>
</comment>
<name>A0A4R8CL64_9ACTN</name>
<dbReference type="Gene3D" id="3.90.79.10">
    <property type="entry name" value="Nucleoside Triphosphate Pyrophosphohydrolase"/>
    <property type="match status" value="1"/>
</dbReference>
<proteinExistence type="inferred from homology"/>
<dbReference type="Pfam" id="PF00293">
    <property type="entry name" value="NUDIX"/>
    <property type="match status" value="1"/>
</dbReference>
<evidence type="ECO:0000313" key="8">
    <source>
        <dbReference type="Proteomes" id="UP000295146"/>
    </source>
</evidence>
<dbReference type="PROSITE" id="PS51462">
    <property type="entry name" value="NUDIX"/>
    <property type="match status" value="1"/>
</dbReference>
<dbReference type="EMBL" id="SODP01000001">
    <property type="protein sequence ID" value="TDW76771.1"/>
    <property type="molecule type" value="Genomic_DNA"/>
</dbReference>
<sequence>MTLRATRHLTSVFLVHQGSVLLLYRRGSRAIADSWVGIGGHVEAGEFDDPAAAALRELHEEVGVANDHLDNFSLRYVAMRDTGTEVRTTYYFTADLLAESPVPTECAEGDLRWFELTMDPASLEMPPTAAVAFAHWLAQGRHDQQLRLIMIDAAGNVTGPF</sequence>
<keyword evidence="4" id="KW-0378">Hydrolase</keyword>
<evidence type="ECO:0000256" key="2">
    <source>
        <dbReference type="ARBA" id="ARBA00005582"/>
    </source>
</evidence>
<evidence type="ECO:0000256" key="5">
    <source>
        <dbReference type="ARBA" id="ARBA00022842"/>
    </source>
</evidence>
<organism evidence="7 8">
    <name type="scientific">Kribbella pratensis</name>
    <dbReference type="NCBI Taxonomy" id="2512112"/>
    <lineage>
        <taxon>Bacteria</taxon>
        <taxon>Bacillati</taxon>
        <taxon>Actinomycetota</taxon>
        <taxon>Actinomycetes</taxon>
        <taxon>Propionibacteriales</taxon>
        <taxon>Kribbellaceae</taxon>
        <taxon>Kribbella</taxon>
    </lineage>
</organism>